<evidence type="ECO:0000256" key="3">
    <source>
        <dbReference type="ARBA" id="ARBA00023004"/>
    </source>
</evidence>
<evidence type="ECO:0000259" key="5">
    <source>
        <dbReference type="Pfam" id="PF00149"/>
    </source>
</evidence>
<dbReference type="Gene3D" id="3.60.21.10">
    <property type="match status" value="1"/>
</dbReference>
<dbReference type="OrthoDB" id="651281at2"/>
<dbReference type="EMBL" id="FXXP01000001">
    <property type="protein sequence ID" value="SMX26003.1"/>
    <property type="molecule type" value="Genomic_DNA"/>
</dbReference>
<dbReference type="AlphaFoldDB" id="A0A238J6P1"/>
<name>A0A238J6P1_9RHOB</name>
<evidence type="ECO:0000256" key="1">
    <source>
        <dbReference type="ARBA" id="ARBA00022723"/>
    </source>
</evidence>
<organism evidence="6 7">
    <name type="scientific">Pelagimonas phthalicica</name>
    <dbReference type="NCBI Taxonomy" id="1037362"/>
    <lineage>
        <taxon>Bacteria</taxon>
        <taxon>Pseudomonadati</taxon>
        <taxon>Pseudomonadota</taxon>
        <taxon>Alphaproteobacteria</taxon>
        <taxon>Rhodobacterales</taxon>
        <taxon>Roseobacteraceae</taxon>
        <taxon>Pelagimonas</taxon>
    </lineage>
</organism>
<feature type="domain" description="Calcineurin-like phosphoesterase" evidence="5">
    <location>
        <begin position="1"/>
        <end position="193"/>
    </location>
</feature>
<proteinExistence type="inferred from homology"/>
<dbReference type="InterPro" id="IPR029052">
    <property type="entry name" value="Metallo-depent_PP-like"/>
</dbReference>
<keyword evidence="3" id="KW-0408">Iron</keyword>
<protein>
    <submittedName>
        <fullName evidence="6">3',5'-cyclic adenosine monophosphate phosphodiesterase CpdA</fullName>
        <ecNumber evidence="6">3.1.4.17</ecNumber>
    </submittedName>
</protein>
<dbReference type="InterPro" id="IPR026575">
    <property type="entry name" value="GpdQ/CpdA-like"/>
</dbReference>
<evidence type="ECO:0000313" key="7">
    <source>
        <dbReference type="Proteomes" id="UP000225972"/>
    </source>
</evidence>
<evidence type="ECO:0000256" key="4">
    <source>
        <dbReference type="ARBA" id="ARBA00025742"/>
    </source>
</evidence>
<dbReference type="EC" id="3.1.4.17" evidence="6"/>
<dbReference type="GO" id="GO:0004114">
    <property type="term" value="F:3',5'-cyclic-nucleotide phosphodiesterase activity"/>
    <property type="evidence" value="ECO:0007669"/>
    <property type="project" value="UniProtKB-EC"/>
</dbReference>
<dbReference type="SUPFAM" id="SSF56300">
    <property type="entry name" value="Metallo-dependent phosphatases"/>
    <property type="match status" value="1"/>
</dbReference>
<accession>A0A238J6P1</accession>
<dbReference type="InterPro" id="IPR004843">
    <property type="entry name" value="Calcineurin-like_PHP"/>
</dbReference>
<evidence type="ECO:0000313" key="6">
    <source>
        <dbReference type="EMBL" id="SMX26003.1"/>
    </source>
</evidence>
<keyword evidence="7" id="KW-1185">Reference proteome</keyword>
<dbReference type="RefSeq" id="WP_099241550.1">
    <property type="nucleotide sequence ID" value="NZ_FXXP01000001.1"/>
</dbReference>
<dbReference type="PANTHER" id="PTHR42988:SF2">
    <property type="entry name" value="CYCLIC NUCLEOTIDE PHOSPHODIESTERASE CBUA0032-RELATED"/>
    <property type="match status" value="1"/>
</dbReference>
<reference evidence="7" key="1">
    <citation type="submission" date="2017-05" db="EMBL/GenBank/DDBJ databases">
        <authorList>
            <person name="Rodrigo-Torres L."/>
            <person name="Arahal R. D."/>
            <person name="Lucena T."/>
        </authorList>
    </citation>
    <scope>NUCLEOTIDE SEQUENCE [LARGE SCALE GENOMIC DNA]</scope>
    <source>
        <strain evidence="7">CECT 8649</strain>
    </source>
</reference>
<keyword evidence="1" id="KW-0479">Metal-binding</keyword>
<dbReference type="InterPro" id="IPR050884">
    <property type="entry name" value="CNP_phosphodiesterase-III"/>
</dbReference>
<keyword evidence="2 6" id="KW-0378">Hydrolase</keyword>
<sequence>MKILQFTDIHLTRQGDTIGGRDPNANFAKALAHALDLHGDAEALFITGDLSDWGDEDDYARLKSIIADIPMPVHLMIGNHDDRQLFTSVFPELGNEDGFVQYAVQMSLGTALCLDTWGPDTHAGHFCEDRARWLTTQLEQIDGPVWLFMHHNPVPIHVAPMDKIMLLDAERFGATIAPFAQKIRHIFHGHCHMPLSGSLHGIPFSAPRGTNHAGWPDFSATRLLASAELPESYAVIFATPNSVMTHMVEFGYAGEIKGEGTPDYADWDRMTMVR</sequence>
<dbReference type="GO" id="GO:0046872">
    <property type="term" value="F:metal ion binding"/>
    <property type="evidence" value="ECO:0007669"/>
    <property type="project" value="UniProtKB-KW"/>
</dbReference>
<gene>
    <name evidence="6" type="primary">cpdA_1</name>
    <name evidence="6" type="ORF">TRP8649_00075</name>
</gene>
<evidence type="ECO:0000256" key="2">
    <source>
        <dbReference type="ARBA" id="ARBA00022801"/>
    </source>
</evidence>
<comment type="similarity">
    <text evidence="4">Belongs to the cyclic nucleotide phosphodiesterase class-III family.</text>
</comment>
<dbReference type="Proteomes" id="UP000225972">
    <property type="component" value="Unassembled WGS sequence"/>
</dbReference>
<dbReference type="CDD" id="cd07402">
    <property type="entry name" value="MPP_GpdQ"/>
    <property type="match status" value="1"/>
</dbReference>
<dbReference type="PANTHER" id="PTHR42988">
    <property type="entry name" value="PHOSPHOHYDROLASE"/>
    <property type="match status" value="1"/>
</dbReference>
<dbReference type="Pfam" id="PF00149">
    <property type="entry name" value="Metallophos"/>
    <property type="match status" value="1"/>
</dbReference>